<dbReference type="HOGENOM" id="CLU_3032175_0_0_1"/>
<reference evidence="1 2" key="1">
    <citation type="journal article" date="2012" name="Proc. Natl. Acad. Sci. U.S.A.">
        <title>Comparative genomics of Ceriporiopsis subvermispora and Phanerochaete chrysosporium provide insight into selective ligninolysis.</title>
        <authorList>
            <person name="Fernandez-Fueyo E."/>
            <person name="Ruiz-Duenas F.J."/>
            <person name="Ferreira P."/>
            <person name="Floudas D."/>
            <person name="Hibbett D.S."/>
            <person name="Canessa P."/>
            <person name="Larrondo L.F."/>
            <person name="James T.Y."/>
            <person name="Seelenfreund D."/>
            <person name="Lobos S."/>
            <person name="Polanco R."/>
            <person name="Tello M."/>
            <person name="Honda Y."/>
            <person name="Watanabe T."/>
            <person name="Watanabe T."/>
            <person name="Ryu J.S."/>
            <person name="Kubicek C.P."/>
            <person name="Schmoll M."/>
            <person name="Gaskell J."/>
            <person name="Hammel K.E."/>
            <person name="St John F.J."/>
            <person name="Vanden Wymelenberg A."/>
            <person name="Sabat G."/>
            <person name="Splinter BonDurant S."/>
            <person name="Syed K."/>
            <person name="Yadav J.S."/>
            <person name="Doddapaneni H."/>
            <person name="Subramanian V."/>
            <person name="Lavin J.L."/>
            <person name="Oguiza J.A."/>
            <person name="Perez G."/>
            <person name="Pisabarro A.G."/>
            <person name="Ramirez L."/>
            <person name="Santoyo F."/>
            <person name="Master E."/>
            <person name="Coutinho P.M."/>
            <person name="Henrissat B."/>
            <person name="Lombard V."/>
            <person name="Magnuson J.K."/>
            <person name="Kuees U."/>
            <person name="Hori C."/>
            <person name="Igarashi K."/>
            <person name="Samejima M."/>
            <person name="Held B.W."/>
            <person name="Barry K.W."/>
            <person name="LaButti K.M."/>
            <person name="Lapidus A."/>
            <person name="Lindquist E.A."/>
            <person name="Lucas S.M."/>
            <person name="Riley R."/>
            <person name="Salamov A.A."/>
            <person name="Hoffmeister D."/>
            <person name="Schwenk D."/>
            <person name="Hadar Y."/>
            <person name="Yarden O."/>
            <person name="de Vries R.P."/>
            <person name="Wiebenga A."/>
            <person name="Stenlid J."/>
            <person name="Eastwood D."/>
            <person name="Grigoriev I.V."/>
            <person name="Berka R.M."/>
            <person name="Blanchette R.A."/>
            <person name="Kersten P."/>
            <person name="Martinez A.T."/>
            <person name="Vicuna R."/>
            <person name="Cullen D."/>
        </authorList>
    </citation>
    <scope>NUCLEOTIDE SEQUENCE [LARGE SCALE GENOMIC DNA]</scope>
    <source>
        <strain evidence="1 2">B</strain>
    </source>
</reference>
<organism evidence="1 2">
    <name type="scientific">Ceriporiopsis subvermispora (strain B)</name>
    <name type="common">White-rot fungus</name>
    <name type="synonym">Gelatoporia subvermispora</name>
    <dbReference type="NCBI Taxonomy" id="914234"/>
    <lineage>
        <taxon>Eukaryota</taxon>
        <taxon>Fungi</taxon>
        <taxon>Dikarya</taxon>
        <taxon>Basidiomycota</taxon>
        <taxon>Agaricomycotina</taxon>
        <taxon>Agaricomycetes</taxon>
        <taxon>Polyporales</taxon>
        <taxon>Gelatoporiaceae</taxon>
        <taxon>Gelatoporia</taxon>
    </lineage>
</organism>
<name>M2RNL6_CERS8</name>
<dbReference type="Proteomes" id="UP000016930">
    <property type="component" value="Unassembled WGS sequence"/>
</dbReference>
<dbReference type="EMBL" id="KB445792">
    <property type="protein sequence ID" value="EMD40421.1"/>
    <property type="molecule type" value="Genomic_DNA"/>
</dbReference>
<evidence type="ECO:0000313" key="1">
    <source>
        <dbReference type="EMBL" id="EMD40421.1"/>
    </source>
</evidence>
<sequence>MYACHDPEKPWFMSNASTAPPQVEEFWRRIVIELTQRMPCECHGQLVELPRHLLQ</sequence>
<keyword evidence="2" id="KW-1185">Reference proteome</keyword>
<dbReference type="AlphaFoldDB" id="M2RNL6"/>
<evidence type="ECO:0000313" key="2">
    <source>
        <dbReference type="Proteomes" id="UP000016930"/>
    </source>
</evidence>
<gene>
    <name evidence="1" type="ORF">CERSUDRAFT_80096</name>
</gene>
<proteinExistence type="predicted"/>
<protein>
    <submittedName>
        <fullName evidence="1">Uncharacterized protein</fullName>
    </submittedName>
</protein>
<accession>M2RNL6</accession>